<accession>A0A6P1ZKG4</accession>
<organism evidence="2 3">
    <name type="scientific">Oceanidesulfovibrio marinus</name>
    <dbReference type="NCBI Taxonomy" id="370038"/>
    <lineage>
        <taxon>Bacteria</taxon>
        <taxon>Pseudomonadati</taxon>
        <taxon>Thermodesulfobacteriota</taxon>
        <taxon>Desulfovibrionia</taxon>
        <taxon>Desulfovibrionales</taxon>
        <taxon>Desulfovibrionaceae</taxon>
        <taxon>Oceanidesulfovibrio</taxon>
    </lineage>
</organism>
<evidence type="ECO:0000313" key="3">
    <source>
        <dbReference type="Proteomes" id="UP000434052"/>
    </source>
</evidence>
<gene>
    <name evidence="2" type="ORF">DQK91_07565</name>
    <name evidence="1" type="ORF">E8L03_05155</name>
</gene>
<dbReference type="PANTHER" id="PTHR36448:SF2">
    <property type="entry name" value="CUPIN TYPE-1 DOMAIN-CONTAINING PROTEIN"/>
    <property type="match status" value="1"/>
</dbReference>
<dbReference type="SUPFAM" id="SSF51182">
    <property type="entry name" value="RmlC-like cupins"/>
    <property type="match status" value="1"/>
</dbReference>
<dbReference type="OrthoDB" id="9791759at2"/>
<reference evidence="1 4" key="2">
    <citation type="submission" date="2019-04" db="EMBL/GenBank/DDBJ databases">
        <title>Isolation and culture of sulfate reducing bacteria from the cold seep of the South China Sea.</title>
        <authorList>
            <person name="Sun C."/>
            <person name="Liu R."/>
        </authorList>
    </citation>
    <scope>NUCLEOTIDE SEQUENCE [LARGE SCALE GENOMIC DNA]</scope>
    <source>
        <strain evidence="1 4">CS1</strain>
    </source>
</reference>
<evidence type="ECO:0008006" key="5">
    <source>
        <dbReference type="Google" id="ProtNLM"/>
    </source>
</evidence>
<sequence length="184" mass="20491">MEHQGTRVLTCLLADDGVFPNNALLPLIVYKHVLEDVGDRAIEFARRFAERGWSDRWRDGLYPVHHYHSTAHEVWGFASGMARIQFGGPRGVFLELEAGDAVIIPAGVSHMNETNSSDLLVVGAYPDGCFPDILSPEEGDFDGNDSEDDDRIASIERIAALEVPEKDPLFGSRGLMRQLWKKAR</sequence>
<evidence type="ECO:0000313" key="2">
    <source>
        <dbReference type="EMBL" id="TVM35280.1"/>
    </source>
</evidence>
<proteinExistence type="predicted"/>
<dbReference type="PANTHER" id="PTHR36448">
    <property type="entry name" value="BLR7373 PROTEIN"/>
    <property type="match status" value="1"/>
</dbReference>
<keyword evidence="4" id="KW-1185">Reference proteome</keyword>
<dbReference type="InterPro" id="IPR014500">
    <property type="entry name" value="UCP019307_cupin"/>
</dbReference>
<dbReference type="CDD" id="cd02219">
    <property type="entry name" value="cupin_YjlB-like"/>
    <property type="match status" value="1"/>
</dbReference>
<evidence type="ECO:0000313" key="1">
    <source>
        <dbReference type="EMBL" id="QJT11238.1"/>
    </source>
</evidence>
<reference evidence="2 3" key="1">
    <citation type="submission" date="2018-06" db="EMBL/GenBank/DDBJ databases">
        <title>Complete genome of Desulfovibrio marinus P48SEP.</title>
        <authorList>
            <person name="Crispim J.S."/>
            <person name="Vidigal P.M.P."/>
            <person name="Silva L.C.F."/>
            <person name="Araujo L.C."/>
            <person name="Laguardia C.N."/>
            <person name="Dias R.S."/>
            <person name="Sousa M.P."/>
            <person name="Paula S.O."/>
            <person name="Silva C."/>
        </authorList>
    </citation>
    <scope>NUCLEOTIDE SEQUENCE [LARGE SCALE GENOMIC DNA]</scope>
    <source>
        <strain evidence="2 3">P48SEP</strain>
    </source>
</reference>
<dbReference type="EMBL" id="QMIF01000003">
    <property type="protein sequence ID" value="TVM35280.1"/>
    <property type="molecule type" value="Genomic_DNA"/>
</dbReference>
<dbReference type="InterPro" id="IPR014710">
    <property type="entry name" value="RmlC-like_jellyroll"/>
</dbReference>
<dbReference type="AlphaFoldDB" id="A0A6P1ZKG4"/>
<dbReference type="PIRSF" id="PIRSF019307">
    <property type="entry name" value="UCP019307"/>
    <property type="match status" value="1"/>
</dbReference>
<dbReference type="InterPro" id="IPR047121">
    <property type="entry name" value="YjiB-like"/>
</dbReference>
<dbReference type="Proteomes" id="UP000503251">
    <property type="component" value="Chromosome"/>
</dbReference>
<dbReference type="Gene3D" id="2.60.120.10">
    <property type="entry name" value="Jelly Rolls"/>
    <property type="match status" value="1"/>
</dbReference>
<dbReference type="InterPro" id="IPR011051">
    <property type="entry name" value="RmlC_Cupin_sf"/>
</dbReference>
<dbReference type="Proteomes" id="UP000434052">
    <property type="component" value="Unassembled WGS sequence"/>
</dbReference>
<name>A0A6P1ZKG4_9BACT</name>
<evidence type="ECO:0000313" key="4">
    <source>
        <dbReference type="Proteomes" id="UP000503251"/>
    </source>
</evidence>
<protein>
    <recommendedName>
        <fullName evidence="5">Cupin type-1 domain-containing protein</fullName>
    </recommendedName>
</protein>
<dbReference type="EMBL" id="CP039543">
    <property type="protein sequence ID" value="QJT11238.1"/>
    <property type="molecule type" value="Genomic_DNA"/>
</dbReference>